<feature type="region of interest" description="Disordered" evidence="3">
    <location>
        <begin position="1"/>
        <end position="77"/>
    </location>
</feature>
<dbReference type="Gene3D" id="3.40.50.300">
    <property type="entry name" value="P-loop containing nucleotide triphosphate hydrolases"/>
    <property type="match status" value="1"/>
</dbReference>
<dbReference type="WBParaSite" id="ACAC_0000989001-mRNA-1">
    <property type="protein sequence ID" value="ACAC_0000989001-mRNA-1"/>
    <property type="gene ID" value="ACAC_0000989001"/>
</dbReference>
<dbReference type="InterPro" id="IPR036028">
    <property type="entry name" value="SH3-like_dom_sf"/>
</dbReference>
<reference evidence="5" key="1">
    <citation type="submission" date="2012-09" db="EMBL/GenBank/DDBJ databases">
        <authorList>
            <person name="Martin A.A."/>
        </authorList>
    </citation>
    <scope>NUCLEOTIDE SEQUENCE</scope>
</reference>
<dbReference type="InterPro" id="IPR001452">
    <property type="entry name" value="SH3_domain"/>
</dbReference>
<dbReference type="SUPFAM" id="SSF50044">
    <property type="entry name" value="SH3-domain"/>
    <property type="match status" value="1"/>
</dbReference>
<dbReference type="STRING" id="6313.A0A158PAQ9"/>
<sequence>MHVWPASPPDKHTDEQHRRQEFKVNNEFRESPLREDRTEADEEEAVCQRQKQKPSVRPAESPPALQRSIASAHRQIPEDQLGENITLFCSKTRMHAIARENLQHFLYAYKESPKEPGLHLIHDERKSQDHRKAKDRQRAFQHLRAAVNLKVAFAVRANATYDGALEDESPIQKKTISFKKGDFLHIYKRYTFDWWIGRVVAANTTIGFIPTARRLARLIEQHEEEPALPPDRNTLVAKHSVIWEYPNPYTVVPSTRPIVLLGPCYQSSQLTQLMHAAVRSAIVKQFRSRVRRLTTDIGNKGSSKLAYDVNERELRLITAMTEDLHLILLECPNINTPADVAQLNMAPILFLFRIRDRKILLKLFKKTGIKGGNAIAGADVLNQLTTDQVDVIIEENGLREATRKIFNFLEVYWQALHPTTPILEDEYLEGTKEDTKSEKKAKEEGANSVEKLVYSHNI</sequence>
<feature type="compositionally biased region" description="Basic and acidic residues" evidence="3">
    <location>
        <begin position="9"/>
        <end position="37"/>
    </location>
</feature>
<reference evidence="6" key="2">
    <citation type="submission" date="2016-04" db="UniProtKB">
        <authorList>
            <consortium name="WormBaseParasite"/>
        </authorList>
    </citation>
    <scope>IDENTIFICATION</scope>
</reference>
<keyword evidence="5" id="KW-1185">Reference proteome</keyword>
<dbReference type="SUPFAM" id="SSF52540">
    <property type="entry name" value="P-loop containing nucleoside triphosphate hydrolases"/>
    <property type="match status" value="1"/>
</dbReference>
<dbReference type="PANTHER" id="PTHR11824">
    <property type="entry name" value="VOLTAGE-DEPENDENT CALCIUM CHANNEL BETA SUBUNIT"/>
    <property type="match status" value="1"/>
</dbReference>
<proteinExistence type="predicted"/>
<dbReference type="PROSITE" id="PS50002">
    <property type="entry name" value="SH3"/>
    <property type="match status" value="1"/>
</dbReference>
<accession>A0A158PAQ9</accession>
<feature type="domain" description="SH3" evidence="4">
    <location>
        <begin position="150"/>
        <end position="219"/>
    </location>
</feature>
<evidence type="ECO:0000313" key="6">
    <source>
        <dbReference type="WBParaSite" id="ACAC_0000989001-mRNA-1"/>
    </source>
</evidence>
<evidence type="ECO:0000259" key="4">
    <source>
        <dbReference type="PROSITE" id="PS50002"/>
    </source>
</evidence>
<dbReference type="Gene3D" id="2.30.30.40">
    <property type="entry name" value="SH3 Domains"/>
    <property type="match status" value="1"/>
</dbReference>
<evidence type="ECO:0000256" key="1">
    <source>
        <dbReference type="ARBA" id="ARBA00022443"/>
    </source>
</evidence>
<protein>
    <submittedName>
        <fullName evidence="6">SH3 domain-containing protein</fullName>
    </submittedName>
</protein>
<dbReference type="InterPro" id="IPR027417">
    <property type="entry name" value="P-loop_NTPase"/>
</dbReference>
<organism evidence="5 6">
    <name type="scientific">Angiostrongylus cantonensis</name>
    <name type="common">Rat lungworm</name>
    <dbReference type="NCBI Taxonomy" id="6313"/>
    <lineage>
        <taxon>Eukaryota</taxon>
        <taxon>Metazoa</taxon>
        <taxon>Ecdysozoa</taxon>
        <taxon>Nematoda</taxon>
        <taxon>Chromadorea</taxon>
        <taxon>Rhabditida</taxon>
        <taxon>Rhabditina</taxon>
        <taxon>Rhabditomorpha</taxon>
        <taxon>Strongyloidea</taxon>
        <taxon>Metastrongylidae</taxon>
        <taxon>Angiostrongylus</taxon>
    </lineage>
</organism>
<evidence type="ECO:0000313" key="5">
    <source>
        <dbReference type="Proteomes" id="UP000035642"/>
    </source>
</evidence>
<keyword evidence="1 2" id="KW-0728">SH3 domain</keyword>
<dbReference type="AlphaFoldDB" id="A0A158PAQ9"/>
<name>A0A158PAQ9_ANGCA</name>
<dbReference type="Proteomes" id="UP000035642">
    <property type="component" value="Unassembled WGS sequence"/>
</dbReference>
<evidence type="ECO:0000256" key="2">
    <source>
        <dbReference type="PROSITE-ProRule" id="PRU00192"/>
    </source>
</evidence>
<evidence type="ECO:0000256" key="3">
    <source>
        <dbReference type="SAM" id="MobiDB-lite"/>
    </source>
</evidence>